<keyword evidence="1" id="KW-0472">Membrane</keyword>
<name>A0A553HKN1_9PEZI</name>
<dbReference type="OrthoDB" id="5405107at2759"/>
<keyword evidence="1" id="KW-0812">Transmembrane</keyword>
<keyword evidence="1" id="KW-1133">Transmembrane helix</keyword>
<accession>A0A553HKN1</accession>
<evidence type="ECO:0000256" key="1">
    <source>
        <dbReference type="SAM" id="Phobius"/>
    </source>
</evidence>
<dbReference type="EMBL" id="VFLP01000086">
    <property type="protein sequence ID" value="TRX88503.1"/>
    <property type="molecule type" value="Genomic_DNA"/>
</dbReference>
<proteinExistence type="predicted"/>
<feature type="transmembrane region" description="Helical" evidence="1">
    <location>
        <begin position="141"/>
        <end position="160"/>
    </location>
</feature>
<dbReference type="AlphaFoldDB" id="A0A553HKN1"/>
<gene>
    <name evidence="2" type="ORF">FHL15_010618</name>
</gene>
<evidence type="ECO:0000313" key="2">
    <source>
        <dbReference type="EMBL" id="TRX88503.1"/>
    </source>
</evidence>
<feature type="transmembrane region" description="Helical" evidence="1">
    <location>
        <begin position="82"/>
        <end position="103"/>
    </location>
</feature>
<organism evidence="2 3">
    <name type="scientific">Xylaria flabelliformis</name>
    <dbReference type="NCBI Taxonomy" id="2512241"/>
    <lineage>
        <taxon>Eukaryota</taxon>
        <taxon>Fungi</taxon>
        <taxon>Dikarya</taxon>
        <taxon>Ascomycota</taxon>
        <taxon>Pezizomycotina</taxon>
        <taxon>Sordariomycetes</taxon>
        <taxon>Xylariomycetidae</taxon>
        <taxon>Xylariales</taxon>
        <taxon>Xylariaceae</taxon>
        <taxon>Xylaria</taxon>
    </lineage>
</organism>
<evidence type="ECO:0000313" key="3">
    <source>
        <dbReference type="Proteomes" id="UP000319160"/>
    </source>
</evidence>
<sequence length="186" mass="20255">MLLKLIHVSQIVIAAYGAIQSQAAISKLLEYEDASKKLAKVSSEAERQLHKTRTTQASNAVAILVSFVASVLLITRGASYGFLVRYFASPVMAVAVYAARAYLQDFWTGKNGKAVTANKIPLPKMGDYNEALERTQKSLEVLGWLVISWAASSALIIAVVDRTGSCKAARKFYKAWVPDKSDGLKV</sequence>
<dbReference type="Proteomes" id="UP000319160">
    <property type="component" value="Unassembled WGS sequence"/>
</dbReference>
<protein>
    <submittedName>
        <fullName evidence="2">Uncharacterized protein</fullName>
    </submittedName>
</protein>
<comment type="caution">
    <text evidence="2">The sequence shown here is derived from an EMBL/GenBank/DDBJ whole genome shotgun (WGS) entry which is preliminary data.</text>
</comment>
<feature type="transmembrane region" description="Helical" evidence="1">
    <location>
        <begin position="57"/>
        <end position="75"/>
    </location>
</feature>
<reference evidence="3" key="1">
    <citation type="submission" date="2019-06" db="EMBL/GenBank/DDBJ databases">
        <title>Draft genome sequence of the griseofulvin-producing fungus Xylaria cubensis strain G536.</title>
        <authorList>
            <person name="Mead M.E."/>
            <person name="Raja H.A."/>
            <person name="Steenwyk J.L."/>
            <person name="Knowles S.L."/>
            <person name="Oberlies N.H."/>
            <person name="Rokas A."/>
        </authorList>
    </citation>
    <scope>NUCLEOTIDE SEQUENCE [LARGE SCALE GENOMIC DNA]</scope>
    <source>
        <strain evidence="3">G536</strain>
    </source>
</reference>
<keyword evidence="3" id="KW-1185">Reference proteome</keyword>